<dbReference type="AlphaFoldDB" id="A0A915HL98"/>
<keyword evidence="1" id="KW-1185">Reference proteome</keyword>
<accession>A0A915HL98</accession>
<evidence type="ECO:0000313" key="2">
    <source>
        <dbReference type="WBParaSite" id="nRc.2.0.1.t02748-RA"/>
    </source>
</evidence>
<dbReference type="Proteomes" id="UP000887565">
    <property type="component" value="Unplaced"/>
</dbReference>
<name>A0A915HL98_ROMCU</name>
<organism evidence="1 2">
    <name type="scientific">Romanomermis culicivorax</name>
    <name type="common">Nematode worm</name>
    <dbReference type="NCBI Taxonomy" id="13658"/>
    <lineage>
        <taxon>Eukaryota</taxon>
        <taxon>Metazoa</taxon>
        <taxon>Ecdysozoa</taxon>
        <taxon>Nematoda</taxon>
        <taxon>Enoplea</taxon>
        <taxon>Dorylaimia</taxon>
        <taxon>Mermithida</taxon>
        <taxon>Mermithoidea</taxon>
        <taxon>Mermithidae</taxon>
        <taxon>Romanomermis</taxon>
    </lineage>
</organism>
<sequence>MVYHIATINVELGFYLRCLSQHKSILVRGSEEKSKIGREEKATDYEVCFQNFDLFQILLMRLSILLRRRYLSLKPALVSCTIDHLFLLPVIGSEILGRTSRTAGRRRLSPAVAVIGHSITTFVTAIRRIRILMNHNLVHQILVVTGGVWIPNIQSCRDHIVADF</sequence>
<dbReference type="WBParaSite" id="nRc.2.0.1.t02748-RA">
    <property type="protein sequence ID" value="nRc.2.0.1.t02748-RA"/>
    <property type="gene ID" value="nRc.2.0.1.g02748"/>
</dbReference>
<reference evidence="2" key="1">
    <citation type="submission" date="2022-11" db="UniProtKB">
        <authorList>
            <consortium name="WormBaseParasite"/>
        </authorList>
    </citation>
    <scope>IDENTIFICATION</scope>
</reference>
<proteinExistence type="predicted"/>
<evidence type="ECO:0000313" key="1">
    <source>
        <dbReference type="Proteomes" id="UP000887565"/>
    </source>
</evidence>
<protein>
    <submittedName>
        <fullName evidence="2">Uncharacterized protein</fullName>
    </submittedName>
</protein>